<dbReference type="CDD" id="cd10747">
    <property type="entry name" value="DnaJ_C"/>
    <property type="match status" value="1"/>
</dbReference>
<name>A0A9W5RDT0_9ACTO</name>
<evidence type="ECO:0000259" key="14">
    <source>
        <dbReference type="PROSITE" id="PS51188"/>
    </source>
</evidence>
<protein>
    <recommendedName>
        <fullName evidence="10 11">Chaperone protein DnaJ</fullName>
    </recommendedName>
</protein>
<feature type="binding site" evidence="11">
    <location>
        <position position="196"/>
    </location>
    <ligand>
        <name>Zn(2+)</name>
        <dbReference type="ChEBI" id="CHEBI:29105"/>
        <label>1</label>
    </ligand>
</feature>
<dbReference type="Pfam" id="PF00226">
    <property type="entry name" value="DnaJ"/>
    <property type="match status" value="1"/>
</dbReference>
<evidence type="ECO:0000256" key="7">
    <source>
        <dbReference type="ARBA" id="ARBA00023016"/>
    </source>
</evidence>
<feature type="binding site" evidence="11">
    <location>
        <position position="182"/>
    </location>
    <ligand>
        <name>Zn(2+)</name>
        <dbReference type="ChEBI" id="CHEBI:29105"/>
        <label>2</label>
    </ligand>
</feature>
<feature type="binding site" evidence="11">
    <location>
        <position position="179"/>
    </location>
    <ligand>
        <name>Zn(2+)</name>
        <dbReference type="ChEBI" id="CHEBI:29105"/>
        <label>2</label>
    </ligand>
</feature>
<comment type="subcellular location">
    <subcellularLocation>
        <location evidence="11">Cytoplasm</location>
    </subcellularLocation>
</comment>
<keyword evidence="16" id="KW-1185">Reference proteome</keyword>
<sequence length="370" mass="39555">MNEDYYEILGVSRDASADEIKKAYRKLSRKYHPDIAGVEHEETFKKISVAYDTLSNSQKRQAYDMGGSANSGFGGMGGFGGFGDLFETFFSAAGAGSGPVPRGRRGQDILTALEVNLETIAFGSREEVTINTAVRCPTCDGSCAKPGTSPRTCSACNGAGTVRQVQRSLLGEIMTQAACSACGGYGTIIPDPCEECNGEGRVHSKRTIAVDVPAGIEHGTRIRMSGQGEAGPGGGGYGDLYIEIREKPHPVFRRQGDDLVADLYVPMTSAALGTTISLETLDGAHDIEIQPGTQPGQEVKVEGLGVGRVHRRGRGDLRVRVNVEVPTGLTSAQRELMEQFAKMRGEETVEAKTGSTQQGFFSNLKEKFTK</sequence>
<dbReference type="PANTHER" id="PTHR43096:SF48">
    <property type="entry name" value="CHAPERONE PROTEIN DNAJ"/>
    <property type="match status" value="1"/>
</dbReference>
<keyword evidence="8 11" id="KW-0143">Chaperone</keyword>
<dbReference type="Gene3D" id="1.10.287.110">
    <property type="entry name" value="DnaJ domain"/>
    <property type="match status" value="1"/>
</dbReference>
<feature type="binding site" evidence="11">
    <location>
        <position position="136"/>
    </location>
    <ligand>
        <name>Zn(2+)</name>
        <dbReference type="ChEBI" id="CHEBI:29105"/>
        <label>1</label>
    </ligand>
</feature>
<dbReference type="Proteomes" id="UP000014387">
    <property type="component" value="Unassembled WGS sequence"/>
</dbReference>
<dbReference type="Pfam" id="PF00684">
    <property type="entry name" value="DnaJ_CXXCXGXG"/>
    <property type="match status" value="1"/>
</dbReference>
<keyword evidence="2 11" id="KW-0235">DNA replication</keyword>
<evidence type="ECO:0000256" key="3">
    <source>
        <dbReference type="ARBA" id="ARBA00022723"/>
    </source>
</evidence>
<dbReference type="PRINTS" id="PR00625">
    <property type="entry name" value="JDOMAIN"/>
</dbReference>
<dbReference type="GO" id="GO:0031072">
    <property type="term" value="F:heat shock protein binding"/>
    <property type="evidence" value="ECO:0007669"/>
    <property type="project" value="InterPro"/>
</dbReference>
<dbReference type="SUPFAM" id="SSF49493">
    <property type="entry name" value="HSP40/DnaJ peptide-binding domain"/>
    <property type="match status" value="2"/>
</dbReference>
<comment type="caution">
    <text evidence="11">Lacks conserved residue(s) required for the propagation of feature annotation.</text>
</comment>
<comment type="cofactor">
    <cofactor evidence="11">
        <name>Zn(2+)</name>
        <dbReference type="ChEBI" id="CHEBI:29105"/>
    </cofactor>
    <text evidence="11">Binds 2 Zn(2+) ions per monomer.</text>
</comment>
<evidence type="ECO:0000256" key="9">
    <source>
        <dbReference type="ARBA" id="ARBA00061004"/>
    </source>
</evidence>
<evidence type="ECO:0000313" key="15">
    <source>
        <dbReference type="EMBL" id="EPD30638.1"/>
    </source>
</evidence>
<keyword evidence="4 11" id="KW-0677">Repeat</keyword>
<comment type="subunit">
    <text evidence="11">Homodimer.</text>
</comment>
<dbReference type="GO" id="GO:0005524">
    <property type="term" value="F:ATP binding"/>
    <property type="evidence" value="ECO:0007669"/>
    <property type="project" value="InterPro"/>
</dbReference>
<dbReference type="NCBIfam" id="NF008035">
    <property type="entry name" value="PRK10767.1"/>
    <property type="match status" value="1"/>
</dbReference>
<dbReference type="FunFam" id="2.10.230.10:FF:000002">
    <property type="entry name" value="Molecular chaperone DnaJ"/>
    <property type="match status" value="1"/>
</dbReference>
<keyword evidence="6 11" id="KW-0862">Zinc</keyword>
<gene>
    <name evidence="11" type="primary">dnaJ</name>
    <name evidence="15" type="ORF">HMPREF9238_00386</name>
</gene>
<dbReference type="GO" id="GO:0009408">
    <property type="term" value="P:response to heat"/>
    <property type="evidence" value="ECO:0007669"/>
    <property type="project" value="InterPro"/>
</dbReference>
<keyword evidence="1 11" id="KW-0963">Cytoplasm</keyword>
<comment type="caution">
    <text evidence="15">The sequence shown here is derived from an EMBL/GenBank/DDBJ whole genome shotgun (WGS) entry which is preliminary data.</text>
</comment>
<dbReference type="RefSeq" id="WP_016443750.1">
    <property type="nucleotide sequence ID" value="NZ_KE150266.1"/>
</dbReference>
<dbReference type="GO" id="GO:0005737">
    <property type="term" value="C:cytoplasm"/>
    <property type="evidence" value="ECO:0007669"/>
    <property type="project" value="UniProtKB-SubCell"/>
</dbReference>
<evidence type="ECO:0000256" key="4">
    <source>
        <dbReference type="ARBA" id="ARBA00022737"/>
    </source>
</evidence>
<keyword evidence="7 11" id="KW-0346">Stress response</keyword>
<dbReference type="Gene3D" id="2.10.230.10">
    <property type="entry name" value="Heat shock protein DnaJ, cysteine-rich domain"/>
    <property type="match status" value="1"/>
</dbReference>
<dbReference type="NCBIfam" id="TIGR02349">
    <property type="entry name" value="DnaJ_bact"/>
    <property type="match status" value="1"/>
</dbReference>
<dbReference type="PROSITE" id="PS50076">
    <property type="entry name" value="DNAJ_2"/>
    <property type="match status" value="1"/>
</dbReference>
<evidence type="ECO:0000313" key="16">
    <source>
        <dbReference type="Proteomes" id="UP000014387"/>
    </source>
</evidence>
<dbReference type="GO" id="GO:0051082">
    <property type="term" value="F:unfolded protein binding"/>
    <property type="evidence" value="ECO:0007669"/>
    <property type="project" value="UniProtKB-UniRule"/>
</dbReference>
<keyword evidence="3 11" id="KW-0479">Metal-binding</keyword>
<dbReference type="InterPro" id="IPR036410">
    <property type="entry name" value="HSP_DnaJ_Cys-rich_dom_sf"/>
</dbReference>
<evidence type="ECO:0000256" key="8">
    <source>
        <dbReference type="ARBA" id="ARBA00023186"/>
    </source>
</evidence>
<dbReference type="PROSITE" id="PS51188">
    <property type="entry name" value="ZF_CR"/>
    <property type="match status" value="1"/>
</dbReference>
<evidence type="ECO:0000256" key="5">
    <source>
        <dbReference type="ARBA" id="ARBA00022771"/>
    </source>
</evidence>
<organism evidence="15 16">
    <name type="scientific">Gleimia europaea ACS-120-V-Col10b</name>
    <dbReference type="NCBI Taxonomy" id="883069"/>
    <lineage>
        <taxon>Bacteria</taxon>
        <taxon>Bacillati</taxon>
        <taxon>Actinomycetota</taxon>
        <taxon>Actinomycetes</taxon>
        <taxon>Actinomycetales</taxon>
        <taxon>Actinomycetaceae</taxon>
        <taxon>Gleimia</taxon>
    </lineage>
</organism>
<feature type="domain" description="J" evidence="13">
    <location>
        <begin position="4"/>
        <end position="67"/>
    </location>
</feature>
<dbReference type="Gene3D" id="2.60.260.20">
    <property type="entry name" value="Urease metallochaperone UreE, N-terminal domain"/>
    <property type="match status" value="2"/>
</dbReference>
<dbReference type="GO" id="GO:0042026">
    <property type="term" value="P:protein refolding"/>
    <property type="evidence" value="ECO:0007669"/>
    <property type="project" value="TreeGrafter"/>
</dbReference>
<dbReference type="InterPro" id="IPR018253">
    <property type="entry name" value="DnaJ_domain_CS"/>
</dbReference>
<accession>A0A9W5RDT0</accession>
<keyword evidence="5 11" id="KW-0863">Zinc-finger</keyword>
<dbReference type="InterPro" id="IPR036869">
    <property type="entry name" value="J_dom_sf"/>
</dbReference>
<dbReference type="PANTHER" id="PTHR43096">
    <property type="entry name" value="DNAJ HOMOLOG 1, MITOCHONDRIAL-RELATED"/>
    <property type="match status" value="1"/>
</dbReference>
<dbReference type="GO" id="GO:0008270">
    <property type="term" value="F:zinc ion binding"/>
    <property type="evidence" value="ECO:0007669"/>
    <property type="project" value="UniProtKB-UniRule"/>
</dbReference>
<evidence type="ECO:0000256" key="12">
    <source>
        <dbReference type="PROSITE-ProRule" id="PRU00546"/>
    </source>
</evidence>
<dbReference type="AlphaFoldDB" id="A0A9W5RDT0"/>
<dbReference type="InterPro" id="IPR008971">
    <property type="entry name" value="HSP40/DnaJ_pept-bd"/>
</dbReference>
<feature type="binding site" evidence="11">
    <location>
        <position position="139"/>
    </location>
    <ligand>
        <name>Zn(2+)</name>
        <dbReference type="ChEBI" id="CHEBI:29105"/>
        <label>1</label>
    </ligand>
</feature>
<comment type="similarity">
    <text evidence="9 11">Belongs to the DnaJ family.</text>
</comment>
<dbReference type="HAMAP" id="MF_01152">
    <property type="entry name" value="DnaJ"/>
    <property type="match status" value="1"/>
</dbReference>
<evidence type="ECO:0000256" key="10">
    <source>
        <dbReference type="ARBA" id="ARBA00067609"/>
    </source>
</evidence>
<dbReference type="InterPro" id="IPR001623">
    <property type="entry name" value="DnaJ_domain"/>
</dbReference>
<feature type="domain" description="CR-type" evidence="14">
    <location>
        <begin position="123"/>
        <end position="205"/>
    </location>
</feature>
<dbReference type="FunFam" id="2.60.260.20:FF:000005">
    <property type="entry name" value="Chaperone protein dnaJ 1, mitochondrial"/>
    <property type="match status" value="1"/>
</dbReference>
<evidence type="ECO:0000256" key="1">
    <source>
        <dbReference type="ARBA" id="ARBA00022490"/>
    </source>
</evidence>
<evidence type="ECO:0000256" key="11">
    <source>
        <dbReference type="HAMAP-Rule" id="MF_01152"/>
    </source>
</evidence>
<dbReference type="InterPro" id="IPR012724">
    <property type="entry name" value="DnaJ"/>
</dbReference>
<feature type="binding site" evidence="11">
    <location>
        <position position="193"/>
    </location>
    <ligand>
        <name>Zn(2+)</name>
        <dbReference type="ChEBI" id="CHEBI:29105"/>
        <label>1</label>
    </ligand>
</feature>
<dbReference type="SUPFAM" id="SSF57938">
    <property type="entry name" value="DnaJ/Hsp40 cysteine-rich domain"/>
    <property type="match status" value="1"/>
</dbReference>
<dbReference type="OrthoDB" id="9779889at2"/>
<evidence type="ECO:0000259" key="13">
    <source>
        <dbReference type="PROSITE" id="PS50076"/>
    </source>
</evidence>
<dbReference type="SUPFAM" id="SSF46565">
    <property type="entry name" value="Chaperone J-domain"/>
    <property type="match status" value="1"/>
</dbReference>
<dbReference type="EMBL" id="AGWN01000001">
    <property type="protein sequence ID" value="EPD30638.1"/>
    <property type="molecule type" value="Genomic_DNA"/>
</dbReference>
<feature type="zinc finger region" description="CR-type" evidence="12">
    <location>
        <begin position="123"/>
        <end position="205"/>
    </location>
</feature>
<comment type="domain">
    <text evidence="11">The J domain is necessary and sufficient to stimulate DnaK ATPase activity. Zinc center 1 plays an important role in the autonomous, DnaK-independent chaperone activity of DnaJ. Zinc center 2 is essential for interaction with DnaK and for DnaJ activity.</text>
</comment>
<dbReference type="SMART" id="SM00271">
    <property type="entry name" value="DnaJ"/>
    <property type="match status" value="1"/>
</dbReference>
<feature type="binding site" evidence="11">
    <location>
        <position position="153"/>
    </location>
    <ligand>
        <name>Zn(2+)</name>
        <dbReference type="ChEBI" id="CHEBI:29105"/>
        <label>2</label>
    </ligand>
</feature>
<dbReference type="PROSITE" id="PS00636">
    <property type="entry name" value="DNAJ_1"/>
    <property type="match status" value="1"/>
</dbReference>
<dbReference type="InterPro" id="IPR002939">
    <property type="entry name" value="DnaJ_C"/>
</dbReference>
<reference evidence="15 16" key="1">
    <citation type="submission" date="2013-05" db="EMBL/GenBank/DDBJ databases">
        <title>The Genome Sequence of Actinomyces europaeus ACS-120-V-COL10B.</title>
        <authorList>
            <consortium name="The Broad Institute Genomics Platform"/>
            <person name="Earl A."/>
            <person name="Ward D."/>
            <person name="Feldgarden M."/>
            <person name="Gevers D."/>
            <person name="Saerens B."/>
            <person name="Vaneechoutte M."/>
            <person name="Walker B."/>
            <person name="Young S."/>
            <person name="Zeng Q."/>
            <person name="Gargeya S."/>
            <person name="Fitzgerald M."/>
            <person name="Haas B."/>
            <person name="Abouelleil A."/>
            <person name="Allen A.W."/>
            <person name="Alvarado L."/>
            <person name="Arachchi H.M."/>
            <person name="Berlin A.M."/>
            <person name="Chapman S.B."/>
            <person name="Gainer-Dewar J."/>
            <person name="Goldberg J."/>
            <person name="Griggs A."/>
            <person name="Gujja S."/>
            <person name="Hansen M."/>
            <person name="Howarth C."/>
            <person name="Imamovic A."/>
            <person name="Ireland A."/>
            <person name="Larimer J."/>
            <person name="McCowan C."/>
            <person name="Murphy C."/>
            <person name="Pearson M."/>
            <person name="Poon T.W."/>
            <person name="Priest M."/>
            <person name="Roberts A."/>
            <person name="Saif S."/>
            <person name="Shea T."/>
            <person name="Sisk P."/>
            <person name="Sykes S."/>
            <person name="Wortman J."/>
            <person name="Nusbaum C."/>
            <person name="Birren B."/>
        </authorList>
    </citation>
    <scope>NUCLEOTIDE SEQUENCE [LARGE SCALE GENOMIC DNA]</scope>
    <source>
        <strain evidence="15 16">ACS-120-V-Col10b</strain>
    </source>
</reference>
<dbReference type="CDD" id="cd06257">
    <property type="entry name" value="DnaJ"/>
    <property type="match status" value="1"/>
</dbReference>
<dbReference type="GO" id="GO:0006260">
    <property type="term" value="P:DNA replication"/>
    <property type="evidence" value="ECO:0007669"/>
    <property type="project" value="UniProtKB-KW"/>
</dbReference>
<comment type="function">
    <text evidence="11">Participates actively in the response to hyperosmotic and heat shock by preventing the aggregation of stress-denatured proteins and by disaggregating proteins, also in an autonomous, DnaK-independent fashion. Unfolded proteins bind initially to DnaJ; upon interaction with the DnaJ-bound protein, DnaK hydrolyzes its bound ATP, resulting in the formation of a stable complex. GrpE releases ADP from DnaK; ATP binding to DnaK triggers the release of the substrate protein, thus completing the reaction cycle. Several rounds of ATP-dependent interactions between DnaJ, DnaK and GrpE are required for fully efficient folding. Also involved, together with DnaK and GrpE, in the DNA replication of plasmids through activation of initiation proteins.</text>
</comment>
<dbReference type="Pfam" id="PF01556">
    <property type="entry name" value="DnaJ_C"/>
    <property type="match status" value="1"/>
</dbReference>
<evidence type="ECO:0000256" key="2">
    <source>
        <dbReference type="ARBA" id="ARBA00022705"/>
    </source>
</evidence>
<evidence type="ECO:0000256" key="6">
    <source>
        <dbReference type="ARBA" id="ARBA00022833"/>
    </source>
</evidence>
<feature type="binding site" evidence="11">
    <location>
        <position position="156"/>
    </location>
    <ligand>
        <name>Zn(2+)</name>
        <dbReference type="ChEBI" id="CHEBI:29105"/>
        <label>2</label>
    </ligand>
</feature>
<dbReference type="CDD" id="cd10719">
    <property type="entry name" value="DnaJ_zf"/>
    <property type="match status" value="1"/>
</dbReference>
<dbReference type="InterPro" id="IPR001305">
    <property type="entry name" value="HSP_DnaJ_Cys-rich_dom"/>
</dbReference>
<proteinExistence type="inferred from homology"/>